<evidence type="ECO:0000256" key="2">
    <source>
        <dbReference type="SAM" id="Phobius"/>
    </source>
</evidence>
<dbReference type="Gene3D" id="3.30.450.20">
    <property type="entry name" value="PAS domain"/>
    <property type="match status" value="1"/>
</dbReference>
<organism evidence="4 5">
    <name type="scientific">Chitinophaga agri</name>
    <dbReference type="NCBI Taxonomy" id="2703787"/>
    <lineage>
        <taxon>Bacteria</taxon>
        <taxon>Pseudomonadati</taxon>
        <taxon>Bacteroidota</taxon>
        <taxon>Chitinophagia</taxon>
        <taxon>Chitinophagales</taxon>
        <taxon>Chitinophagaceae</taxon>
        <taxon>Chitinophaga</taxon>
    </lineage>
</organism>
<accession>A0A6B9Z9D3</accession>
<dbReference type="AlphaFoldDB" id="A0A6B9Z9D3"/>
<dbReference type="SUPFAM" id="SSF55874">
    <property type="entry name" value="ATPase domain of HSP90 chaperone/DNA topoisomerase II/histidine kinase"/>
    <property type="match status" value="1"/>
</dbReference>
<dbReference type="PANTHER" id="PTHR43065">
    <property type="entry name" value="SENSOR HISTIDINE KINASE"/>
    <property type="match status" value="1"/>
</dbReference>
<evidence type="ECO:0000259" key="3">
    <source>
        <dbReference type="SMART" id="SM00387"/>
    </source>
</evidence>
<keyword evidence="4" id="KW-0418">Kinase</keyword>
<keyword evidence="2" id="KW-1133">Transmembrane helix</keyword>
<dbReference type="Gene3D" id="3.30.565.10">
    <property type="entry name" value="Histidine kinase-like ATPase, C-terminal domain"/>
    <property type="match status" value="1"/>
</dbReference>
<evidence type="ECO:0000256" key="1">
    <source>
        <dbReference type="PROSITE-ProRule" id="PRU00339"/>
    </source>
</evidence>
<keyword evidence="1" id="KW-0802">TPR repeat</keyword>
<dbReference type="KEGG" id="chih:GWR21_00785"/>
<feature type="repeat" description="TPR" evidence="1">
    <location>
        <begin position="246"/>
        <end position="279"/>
    </location>
</feature>
<dbReference type="Pfam" id="PF07568">
    <property type="entry name" value="HisKA_2"/>
    <property type="match status" value="1"/>
</dbReference>
<dbReference type="InterPro" id="IPR019734">
    <property type="entry name" value="TPR_rpt"/>
</dbReference>
<reference evidence="4 5" key="1">
    <citation type="submission" date="2020-01" db="EMBL/GenBank/DDBJ databases">
        <title>Complete genome sequence of Chitinophaga sp. H33E-04 isolated from quinoa roots.</title>
        <authorList>
            <person name="Weon H.-Y."/>
            <person name="Lee S.A."/>
        </authorList>
    </citation>
    <scope>NUCLEOTIDE SEQUENCE [LARGE SCALE GENOMIC DNA]</scope>
    <source>
        <strain evidence="4 5">H33E-04</strain>
    </source>
</reference>
<name>A0A6B9Z9D3_9BACT</name>
<dbReference type="EMBL" id="CP048113">
    <property type="protein sequence ID" value="QHS58181.1"/>
    <property type="molecule type" value="Genomic_DNA"/>
</dbReference>
<dbReference type="Pfam" id="PF02518">
    <property type="entry name" value="HATPase_c"/>
    <property type="match status" value="1"/>
</dbReference>
<keyword evidence="2" id="KW-0472">Membrane</keyword>
<keyword evidence="4" id="KW-0808">Transferase</keyword>
<dbReference type="SUPFAM" id="SSF48452">
    <property type="entry name" value="TPR-like"/>
    <property type="match status" value="2"/>
</dbReference>
<dbReference type="PANTHER" id="PTHR43065:SF23">
    <property type="entry name" value="SENSOR HISTIDINE KINASE PDTAS"/>
    <property type="match status" value="1"/>
</dbReference>
<gene>
    <name evidence="4" type="ORF">GWR21_00785</name>
</gene>
<dbReference type="PROSITE" id="PS50005">
    <property type="entry name" value="TPR"/>
    <property type="match status" value="1"/>
</dbReference>
<dbReference type="Pfam" id="PF13181">
    <property type="entry name" value="TPR_8"/>
    <property type="match status" value="2"/>
</dbReference>
<evidence type="ECO:0000313" key="5">
    <source>
        <dbReference type="Proteomes" id="UP000476411"/>
    </source>
</evidence>
<evidence type="ECO:0000313" key="4">
    <source>
        <dbReference type="EMBL" id="QHS58181.1"/>
    </source>
</evidence>
<proteinExistence type="predicted"/>
<dbReference type="InterPro" id="IPR003594">
    <property type="entry name" value="HATPase_dom"/>
</dbReference>
<dbReference type="InterPro" id="IPR011990">
    <property type="entry name" value="TPR-like_helical_dom_sf"/>
</dbReference>
<dbReference type="Proteomes" id="UP000476411">
    <property type="component" value="Chromosome"/>
</dbReference>
<sequence length="746" mass="84747">MSGVRLIFFILCLFLGFSRTDYANSRYAGDDERSAAISSVLTLWQQGEDILNKPHTTSADWDSAVSIALDIATTSKRIQFEQGTGLSKQLISAAMRHSGRGNEAMAYAKEAVAILRQYGTAKQLANAYIELGGCYSNNETDLPEKIKQYENGARIYHQLGDKVREAALLELIGDLYQVKKDYPTSLLRLHQSLSLYQAAGSKNLQGVYALIGSVYNGQNNFVEGLRYNMLAVKTGEALKDSGLLMSRVYHRLAMTYYSINYHRQAMEFYQKALNLAYQLKDTLAIQNYQINIAELLTKTKHYKESLDSLNAATRTRPITDINDHSYLLSQYLRLYIAMRDYQKATPYYEKILRIYKEDKVNEFERTILSANISLYLVETGRFREAAVYLTSLSEKHLSFMATNATLEKLLFKTDSALGKLPSAIGHFQRYKDLSDSLTSLAQARQLGQLQLQFETEEKDKDIRLLTQKSQLQAASLEKEIIVRYVIIGGVVILIVFLILVYNRYQYNKRTNVRLEHQQAEINTRNETLRSLLDEKEWLLKEIHHRVKNNLQIIISLLNTQSQYLHNKDALAAIRNSQQRMYSMSLIHQRLYQTENLGKIDMHWYIPEMISYIRDSLEADQRIHFQLDCDDIQLDVVEAVPLGLILNEAVSNALKYAFPDGKSGSIHICFKAVSPECCILTVSDNGVGLPEGKDILETASLGMSLMAGLSHQLDGSFELTDNRPGVAVNVTFSCKEFISNEKTDLLI</sequence>
<keyword evidence="2" id="KW-0812">Transmembrane</keyword>
<protein>
    <submittedName>
        <fullName evidence="4">Histidine kinase</fullName>
    </submittedName>
</protein>
<keyword evidence="5" id="KW-1185">Reference proteome</keyword>
<dbReference type="SMART" id="SM00387">
    <property type="entry name" value="HATPase_c"/>
    <property type="match status" value="1"/>
</dbReference>
<dbReference type="RefSeq" id="WP_162329886.1">
    <property type="nucleotide sequence ID" value="NZ_CP048113.1"/>
</dbReference>
<dbReference type="InterPro" id="IPR036890">
    <property type="entry name" value="HATPase_C_sf"/>
</dbReference>
<dbReference type="InterPro" id="IPR011495">
    <property type="entry name" value="Sig_transdc_His_kin_sub2_dim/P"/>
</dbReference>
<feature type="domain" description="Histidine kinase/HSP90-like ATPase" evidence="3">
    <location>
        <begin position="636"/>
        <end position="735"/>
    </location>
</feature>
<feature type="transmembrane region" description="Helical" evidence="2">
    <location>
        <begin position="481"/>
        <end position="501"/>
    </location>
</feature>
<dbReference type="Gene3D" id="1.25.40.10">
    <property type="entry name" value="Tetratricopeptide repeat domain"/>
    <property type="match status" value="2"/>
</dbReference>
<dbReference type="GO" id="GO:0016301">
    <property type="term" value="F:kinase activity"/>
    <property type="evidence" value="ECO:0007669"/>
    <property type="project" value="UniProtKB-KW"/>
</dbReference>